<name>A0A8J2KXJ8_9HEXA</name>
<keyword evidence="1" id="KW-0472">Membrane</keyword>
<dbReference type="AlphaFoldDB" id="A0A8J2KXJ8"/>
<keyword evidence="3" id="KW-1185">Reference proteome</keyword>
<keyword evidence="1" id="KW-1133">Transmembrane helix</keyword>
<sequence>MKFGREFQKYLLKQGKMSGVIAMASDKAGLLHLILFVLGLVVQFMFLPIIVFYSELPLLLTSIVDLPLHWHIPFTIFQDVMIMQYIFTWFGIMYLHGLPAVEYVYAVLEIMDELELGKKTYKTSGNLRTPSNFMKLYRELQILNANAMNIYAPVVLPATQWLFSMWILYCIYGFLKLSGPFAFITFVSAMALVIFLLVLFTILAEVEVRTRTVLASWAGQGQSKILETYLRSCKSIRISIRTFYYVDHGMVLTMLKFITEFTVNLIVVE</sequence>
<evidence type="ECO:0000313" key="2">
    <source>
        <dbReference type="EMBL" id="CAG7821627.1"/>
    </source>
</evidence>
<dbReference type="Proteomes" id="UP000708208">
    <property type="component" value="Unassembled WGS sequence"/>
</dbReference>
<evidence type="ECO:0000313" key="3">
    <source>
        <dbReference type="Proteomes" id="UP000708208"/>
    </source>
</evidence>
<proteinExistence type="predicted"/>
<feature type="transmembrane region" description="Helical" evidence="1">
    <location>
        <begin position="150"/>
        <end position="175"/>
    </location>
</feature>
<comment type="caution">
    <text evidence="2">The sequence shown here is derived from an EMBL/GenBank/DDBJ whole genome shotgun (WGS) entry which is preliminary data.</text>
</comment>
<keyword evidence="1" id="KW-0812">Transmembrane</keyword>
<reference evidence="2" key="1">
    <citation type="submission" date="2021-06" db="EMBL/GenBank/DDBJ databases">
        <authorList>
            <person name="Hodson N. C."/>
            <person name="Mongue J. A."/>
            <person name="Jaron S. K."/>
        </authorList>
    </citation>
    <scope>NUCLEOTIDE SEQUENCE</scope>
</reference>
<protein>
    <submittedName>
        <fullName evidence="2">Uncharacterized protein</fullName>
    </submittedName>
</protein>
<feature type="transmembrane region" description="Helical" evidence="1">
    <location>
        <begin position="181"/>
        <end position="204"/>
    </location>
</feature>
<gene>
    <name evidence="2" type="ORF">AFUS01_LOCUS31956</name>
</gene>
<evidence type="ECO:0000256" key="1">
    <source>
        <dbReference type="SAM" id="Phobius"/>
    </source>
</evidence>
<organism evidence="2 3">
    <name type="scientific">Allacma fusca</name>
    <dbReference type="NCBI Taxonomy" id="39272"/>
    <lineage>
        <taxon>Eukaryota</taxon>
        <taxon>Metazoa</taxon>
        <taxon>Ecdysozoa</taxon>
        <taxon>Arthropoda</taxon>
        <taxon>Hexapoda</taxon>
        <taxon>Collembola</taxon>
        <taxon>Symphypleona</taxon>
        <taxon>Sminthuridae</taxon>
        <taxon>Allacma</taxon>
    </lineage>
</organism>
<dbReference type="EMBL" id="CAJVCH010517366">
    <property type="protein sequence ID" value="CAG7821627.1"/>
    <property type="molecule type" value="Genomic_DNA"/>
</dbReference>
<accession>A0A8J2KXJ8</accession>
<feature type="transmembrane region" description="Helical" evidence="1">
    <location>
        <begin position="30"/>
        <end position="54"/>
    </location>
</feature>